<accession>A0A8J3YCZ5</accession>
<comment type="caution">
    <text evidence="1">The sequence shown here is derived from an EMBL/GenBank/DDBJ whole genome shotgun (WGS) entry which is preliminary data.</text>
</comment>
<proteinExistence type="predicted"/>
<organism evidence="1 2">
    <name type="scientific">Spirilliplanes yamanashiensis</name>
    <dbReference type="NCBI Taxonomy" id="42233"/>
    <lineage>
        <taxon>Bacteria</taxon>
        <taxon>Bacillati</taxon>
        <taxon>Actinomycetota</taxon>
        <taxon>Actinomycetes</taxon>
        <taxon>Micromonosporales</taxon>
        <taxon>Micromonosporaceae</taxon>
        <taxon>Spirilliplanes</taxon>
    </lineage>
</organism>
<evidence type="ECO:0000313" key="1">
    <source>
        <dbReference type="EMBL" id="GIJ05492.1"/>
    </source>
</evidence>
<dbReference type="AlphaFoldDB" id="A0A8J3YCZ5"/>
<sequence length="162" mass="17853">MPPTPAEVRRLLHALDDPDNLEFPASHHHRRARHAFGRLAQRLDADLGGRCRVDRDVQDASLHGRIEVPASVAATGRQLVISVSNFGGLAVLSVDNPGVWTDAEAAALLHPGDARRVEAALADLGYTLIPEDPLWERYDGSCDPRVFGGSAGTWWDRYFDYF</sequence>
<dbReference type="EMBL" id="BOOY01000034">
    <property type="protein sequence ID" value="GIJ05492.1"/>
    <property type="molecule type" value="Genomic_DNA"/>
</dbReference>
<gene>
    <name evidence="1" type="ORF">Sya03_48440</name>
</gene>
<reference evidence="1" key="1">
    <citation type="submission" date="2021-01" db="EMBL/GenBank/DDBJ databases">
        <title>Whole genome shotgun sequence of Spirilliplanes yamanashiensis NBRC 15828.</title>
        <authorList>
            <person name="Komaki H."/>
            <person name="Tamura T."/>
        </authorList>
    </citation>
    <scope>NUCLEOTIDE SEQUENCE</scope>
    <source>
        <strain evidence="1">NBRC 15828</strain>
    </source>
</reference>
<protein>
    <submittedName>
        <fullName evidence="1">Uncharacterized protein</fullName>
    </submittedName>
</protein>
<dbReference type="Proteomes" id="UP000652013">
    <property type="component" value="Unassembled WGS sequence"/>
</dbReference>
<keyword evidence="2" id="KW-1185">Reference proteome</keyword>
<dbReference type="RefSeq" id="WP_203940707.1">
    <property type="nucleotide sequence ID" value="NZ_BAAAGJ010000005.1"/>
</dbReference>
<name>A0A8J3YCZ5_9ACTN</name>
<evidence type="ECO:0000313" key="2">
    <source>
        <dbReference type="Proteomes" id="UP000652013"/>
    </source>
</evidence>